<evidence type="ECO:0000256" key="1">
    <source>
        <dbReference type="ARBA" id="ARBA00009748"/>
    </source>
</evidence>
<feature type="domain" description="Bifunctional inhibitor/plant lipid transfer protein/seed storage helical" evidence="4">
    <location>
        <begin position="27"/>
        <end position="105"/>
    </location>
</feature>
<dbReference type="GO" id="GO:0006869">
    <property type="term" value="P:lipid transport"/>
    <property type="evidence" value="ECO:0007669"/>
    <property type="project" value="InterPro"/>
</dbReference>
<evidence type="ECO:0000256" key="2">
    <source>
        <dbReference type="ARBA" id="ARBA00023157"/>
    </source>
</evidence>
<dbReference type="GeneID" id="108993793"/>
<accession>A0A2I4EY93</accession>
<dbReference type="OrthoDB" id="1920459at2759"/>
<dbReference type="Proteomes" id="UP000235220">
    <property type="component" value="Chromosome 9"/>
</dbReference>
<evidence type="ECO:0000313" key="5">
    <source>
        <dbReference type="Proteomes" id="UP000235220"/>
    </source>
</evidence>
<dbReference type="PRINTS" id="PR00382">
    <property type="entry name" value="LIPIDTRNSFER"/>
</dbReference>
<keyword evidence="3" id="KW-0732">Signal</keyword>
<dbReference type="KEGG" id="jre:108993793"/>
<dbReference type="GO" id="GO:0008289">
    <property type="term" value="F:lipid binding"/>
    <property type="evidence" value="ECO:0007669"/>
    <property type="project" value="InterPro"/>
</dbReference>
<dbReference type="PANTHER" id="PTHR33076">
    <property type="entry name" value="NON-SPECIFIC LIPID-TRANSFER PROTEIN 2-RELATED"/>
    <property type="match status" value="1"/>
</dbReference>
<evidence type="ECO:0000256" key="3">
    <source>
        <dbReference type="SAM" id="SignalP"/>
    </source>
</evidence>
<gene>
    <name evidence="6" type="primary">LOC108993793</name>
</gene>
<dbReference type="Pfam" id="PF00234">
    <property type="entry name" value="Tryp_alpha_amyl"/>
    <property type="match status" value="1"/>
</dbReference>
<evidence type="ECO:0000259" key="4">
    <source>
        <dbReference type="Pfam" id="PF00234"/>
    </source>
</evidence>
<dbReference type="InParanoid" id="A0A2I4EY93"/>
<dbReference type="SUPFAM" id="SSF47699">
    <property type="entry name" value="Bifunctional inhibitor/lipid-transfer protein/seed storage 2S albumin"/>
    <property type="match status" value="1"/>
</dbReference>
<organism evidence="5 6">
    <name type="scientific">Juglans regia</name>
    <name type="common">English walnut</name>
    <dbReference type="NCBI Taxonomy" id="51240"/>
    <lineage>
        <taxon>Eukaryota</taxon>
        <taxon>Viridiplantae</taxon>
        <taxon>Streptophyta</taxon>
        <taxon>Embryophyta</taxon>
        <taxon>Tracheophyta</taxon>
        <taxon>Spermatophyta</taxon>
        <taxon>Magnoliopsida</taxon>
        <taxon>eudicotyledons</taxon>
        <taxon>Gunneridae</taxon>
        <taxon>Pentapetalae</taxon>
        <taxon>rosids</taxon>
        <taxon>fabids</taxon>
        <taxon>Fagales</taxon>
        <taxon>Juglandaceae</taxon>
        <taxon>Juglans</taxon>
    </lineage>
</organism>
<dbReference type="STRING" id="51240.A0A2I4EY93"/>
<dbReference type="InterPro" id="IPR036312">
    <property type="entry name" value="Bifun_inhib/LTP/seed_sf"/>
</dbReference>
<dbReference type="RefSeq" id="XP_018824368.1">
    <property type="nucleotide sequence ID" value="XM_018968823.2"/>
</dbReference>
<feature type="signal peptide" evidence="3">
    <location>
        <begin position="1"/>
        <end position="23"/>
    </location>
</feature>
<evidence type="ECO:0000313" key="6">
    <source>
        <dbReference type="RefSeq" id="XP_018824368.1"/>
    </source>
</evidence>
<keyword evidence="2" id="KW-1015">Disulfide bond</keyword>
<sequence>MSHYQLACFLAIVLLLVSGSSMAAPSCQNILREMRPCVPYLRRHHHQPSHACCNGVRYVGRYFNSNRDRRAACECFTTSSALSLFGRVQTSVITSLHRSCDVSIRMPHASRGRLECSRF</sequence>
<dbReference type="InterPro" id="IPR000528">
    <property type="entry name" value="Plant_nsLTP"/>
</dbReference>
<dbReference type="InterPro" id="IPR016140">
    <property type="entry name" value="Bifunc_inhib/LTP/seed_store"/>
</dbReference>
<comment type="similarity">
    <text evidence="1">Belongs to the plant LTP family.</text>
</comment>
<keyword evidence="5" id="KW-1185">Reference proteome</keyword>
<name>A0A2I4EY93_JUGRE</name>
<reference evidence="6" key="1">
    <citation type="submission" date="2025-08" db="UniProtKB">
        <authorList>
            <consortium name="RefSeq"/>
        </authorList>
    </citation>
    <scope>IDENTIFICATION</scope>
    <source>
        <tissue evidence="6">Leaves</tissue>
    </source>
</reference>
<protein>
    <submittedName>
        <fullName evidence="6">Non-specific lipid-transfer protein-like</fullName>
    </submittedName>
</protein>
<dbReference type="AlphaFoldDB" id="A0A2I4EY93"/>
<feature type="chain" id="PRO_5014115942" evidence="3">
    <location>
        <begin position="24"/>
        <end position="119"/>
    </location>
</feature>
<proteinExistence type="inferred from homology"/>
<dbReference type="Gene3D" id="1.10.110.10">
    <property type="entry name" value="Plant lipid-transfer and hydrophobic proteins"/>
    <property type="match status" value="1"/>
</dbReference>